<protein>
    <submittedName>
        <fullName evidence="1">Uncharacterized protein</fullName>
    </submittedName>
</protein>
<accession>C8PS03</accession>
<dbReference type="STRING" id="596324.TREVI0001_1167"/>
<dbReference type="Proteomes" id="UP000004509">
    <property type="component" value="Unassembled WGS sequence"/>
</dbReference>
<dbReference type="AlphaFoldDB" id="C8PS03"/>
<reference evidence="1 2" key="1">
    <citation type="submission" date="2009-07" db="EMBL/GenBank/DDBJ databases">
        <authorList>
            <person name="Madupu R."/>
            <person name="Sebastian Y."/>
            <person name="Durkin A.S."/>
            <person name="Torralba M."/>
            <person name="Methe B."/>
            <person name="Sutton G.G."/>
            <person name="Strausberg R.L."/>
            <person name="Nelson K.E."/>
        </authorList>
    </citation>
    <scope>NUCLEOTIDE SEQUENCE [LARGE SCALE GENOMIC DNA]</scope>
    <source>
        <strain evidence="1 2">ATCC 35580</strain>
    </source>
</reference>
<evidence type="ECO:0000313" key="1">
    <source>
        <dbReference type="EMBL" id="EEV19673.1"/>
    </source>
</evidence>
<evidence type="ECO:0000313" key="2">
    <source>
        <dbReference type="Proteomes" id="UP000004509"/>
    </source>
</evidence>
<gene>
    <name evidence="1" type="ORF">TREVI0001_1167</name>
</gene>
<sequence>MPYCIKNYKANIIVDFFASIEQPARTDCFVGILKSSLRF</sequence>
<proteinExistence type="predicted"/>
<organism evidence="1 2">
    <name type="scientific">Treponema vincentii ATCC 35580</name>
    <dbReference type="NCBI Taxonomy" id="596324"/>
    <lineage>
        <taxon>Bacteria</taxon>
        <taxon>Pseudomonadati</taxon>
        <taxon>Spirochaetota</taxon>
        <taxon>Spirochaetia</taxon>
        <taxon>Spirochaetales</taxon>
        <taxon>Treponemataceae</taxon>
        <taxon>Treponema</taxon>
    </lineage>
</organism>
<comment type="caution">
    <text evidence="1">The sequence shown here is derived from an EMBL/GenBank/DDBJ whole genome shotgun (WGS) entry which is preliminary data.</text>
</comment>
<dbReference type="EMBL" id="ACYH01000049">
    <property type="protein sequence ID" value="EEV19673.1"/>
    <property type="molecule type" value="Genomic_DNA"/>
</dbReference>
<name>C8PS03_9SPIR</name>